<proteinExistence type="predicted"/>
<comment type="caution">
    <text evidence="10">The sequence shown here is derived from an EMBL/GenBank/DDBJ whole genome shotgun (WGS) entry which is preliminary data.</text>
</comment>
<comment type="function">
    <text evidence="1">VSG forms a coat on the surface of the parasite. The trypanosome evades the immune response of the host by expressing a series of antigenically distinct VSGs from an estimated 1000 VSG genes.</text>
</comment>
<evidence type="ECO:0000256" key="3">
    <source>
        <dbReference type="ARBA" id="ARBA00022475"/>
    </source>
</evidence>
<dbReference type="RefSeq" id="XP_067080770.1">
    <property type="nucleotide sequence ID" value="XM_067224669.1"/>
</dbReference>
<evidence type="ECO:0000256" key="1">
    <source>
        <dbReference type="ARBA" id="ARBA00002523"/>
    </source>
</evidence>
<keyword evidence="7" id="KW-0325">Glycoprotein</keyword>
<accession>A0A1G4ICF1</accession>
<organism evidence="10 11">
    <name type="scientific">Trypanosoma equiperdum</name>
    <dbReference type="NCBI Taxonomy" id="5694"/>
    <lineage>
        <taxon>Eukaryota</taxon>
        <taxon>Discoba</taxon>
        <taxon>Euglenozoa</taxon>
        <taxon>Kinetoplastea</taxon>
        <taxon>Metakinetoplastina</taxon>
        <taxon>Trypanosomatida</taxon>
        <taxon>Trypanosomatidae</taxon>
        <taxon>Trypanosoma</taxon>
    </lineage>
</organism>
<name>A0A1G4ICF1_TRYEQ</name>
<keyword evidence="11" id="KW-1185">Reference proteome</keyword>
<dbReference type="InterPro" id="IPR025932">
    <property type="entry name" value="Trypano_VSG_B_N_dom"/>
</dbReference>
<dbReference type="EMBL" id="CZPT02001320">
    <property type="protein sequence ID" value="SCU69875.1"/>
    <property type="molecule type" value="Genomic_DNA"/>
</dbReference>
<reference evidence="10" key="1">
    <citation type="submission" date="2016-09" db="EMBL/GenBank/DDBJ databases">
        <authorList>
            <person name="Hebert L."/>
            <person name="Moumen B."/>
        </authorList>
    </citation>
    <scope>NUCLEOTIDE SEQUENCE [LARGE SCALE GENOMIC DNA]</scope>
    <source>
        <strain evidence="10">OVI</strain>
    </source>
</reference>
<keyword evidence="5" id="KW-0732">Signal</keyword>
<evidence type="ECO:0000256" key="2">
    <source>
        <dbReference type="ARBA" id="ARBA00004609"/>
    </source>
</evidence>
<protein>
    <submittedName>
        <fullName evidence="10">Trypanosomal VSG domain containing protein, putative</fullName>
    </submittedName>
</protein>
<dbReference type="GeneID" id="92375384"/>
<dbReference type="GO" id="GO:0098552">
    <property type="term" value="C:side of membrane"/>
    <property type="evidence" value="ECO:0007669"/>
    <property type="project" value="UniProtKB-KW"/>
</dbReference>
<keyword evidence="8" id="KW-0449">Lipoprotein</keyword>
<evidence type="ECO:0000256" key="8">
    <source>
        <dbReference type="ARBA" id="ARBA00023288"/>
    </source>
</evidence>
<keyword evidence="4" id="KW-0336">GPI-anchor</keyword>
<evidence type="ECO:0000256" key="7">
    <source>
        <dbReference type="ARBA" id="ARBA00023180"/>
    </source>
</evidence>
<feature type="domain" description="Trypanosome variant surface glycoprotein B-type N-terminal" evidence="9">
    <location>
        <begin position="1"/>
        <end position="155"/>
    </location>
</feature>
<evidence type="ECO:0000256" key="5">
    <source>
        <dbReference type="ARBA" id="ARBA00022729"/>
    </source>
</evidence>
<evidence type="ECO:0000256" key="6">
    <source>
        <dbReference type="ARBA" id="ARBA00023136"/>
    </source>
</evidence>
<gene>
    <name evidence="10" type="ORF">TEOVI_000144400</name>
</gene>
<evidence type="ECO:0000259" key="9">
    <source>
        <dbReference type="Pfam" id="PF13206"/>
    </source>
</evidence>
<dbReference type="Pfam" id="PF13206">
    <property type="entry name" value="VSG_B"/>
    <property type="match status" value="1"/>
</dbReference>
<keyword evidence="6" id="KW-0472">Membrane</keyword>
<keyword evidence="3" id="KW-1003">Cell membrane</keyword>
<dbReference type="VEuPathDB" id="TriTrypDB:TEOVI_000144400"/>
<comment type="subcellular location">
    <subcellularLocation>
        <location evidence="2">Cell membrane</location>
        <topology evidence="2">Lipid-anchor</topology>
        <topology evidence="2">GPI-anchor</topology>
    </subcellularLocation>
</comment>
<dbReference type="AlphaFoldDB" id="A0A1G4ICF1"/>
<dbReference type="Proteomes" id="UP000195570">
    <property type="component" value="Unassembled WGS sequence"/>
</dbReference>
<sequence>MNKTYETAEKIKIRLEATLNSAKKVIDSANKILATATTVKEDAADSDDDGGTYFDSAANPKIFGENPSETHNCGGPGAGSTDSKNIGLTLISNLTCLCIRSQSAQKLCDKSAQSTTTGILAYASDCSACKIKYAALIKKCPKKTQFTTTEDLVRKSQRFHALTGGNPVR</sequence>
<evidence type="ECO:0000256" key="4">
    <source>
        <dbReference type="ARBA" id="ARBA00022622"/>
    </source>
</evidence>
<evidence type="ECO:0000313" key="10">
    <source>
        <dbReference type="EMBL" id="SCU69875.1"/>
    </source>
</evidence>
<dbReference type="GO" id="GO:0005886">
    <property type="term" value="C:plasma membrane"/>
    <property type="evidence" value="ECO:0007669"/>
    <property type="project" value="UniProtKB-SubCell"/>
</dbReference>
<evidence type="ECO:0000313" key="11">
    <source>
        <dbReference type="Proteomes" id="UP000195570"/>
    </source>
</evidence>